<name>A0A7J8JFL7_ROUAE</name>
<evidence type="ECO:0000256" key="1">
    <source>
        <dbReference type="SAM" id="MobiDB-lite"/>
    </source>
</evidence>
<feature type="compositionally biased region" description="Basic residues" evidence="1">
    <location>
        <begin position="59"/>
        <end position="77"/>
    </location>
</feature>
<accession>A0A7J8JFL7</accession>
<dbReference type="EMBL" id="JACASE010000002">
    <property type="protein sequence ID" value="KAF6495676.1"/>
    <property type="molecule type" value="Genomic_DNA"/>
</dbReference>
<proteinExistence type="predicted"/>
<evidence type="ECO:0000313" key="3">
    <source>
        <dbReference type="Proteomes" id="UP000593571"/>
    </source>
</evidence>
<keyword evidence="3" id="KW-1185">Reference proteome</keyword>
<organism evidence="2 3">
    <name type="scientific">Rousettus aegyptiacus</name>
    <name type="common">Egyptian fruit bat</name>
    <name type="synonym">Pteropus aegyptiacus</name>
    <dbReference type="NCBI Taxonomy" id="9407"/>
    <lineage>
        <taxon>Eukaryota</taxon>
        <taxon>Metazoa</taxon>
        <taxon>Chordata</taxon>
        <taxon>Craniata</taxon>
        <taxon>Vertebrata</taxon>
        <taxon>Euteleostomi</taxon>
        <taxon>Mammalia</taxon>
        <taxon>Eutheria</taxon>
        <taxon>Laurasiatheria</taxon>
        <taxon>Chiroptera</taxon>
        <taxon>Yinpterochiroptera</taxon>
        <taxon>Pteropodoidea</taxon>
        <taxon>Pteropodidae</taxon>
        <taxon>Rousettinae</taxon>
        <taxon>Rousettus</taxon>
    </lineage>
</organism>
<gene>
    <name evidence="2" type="ORF">HJG63_010083</name>
</gene>
<feature type="region of interest" description="Disordered" evidence="1">
    <location>
        <begin position="59"/>
        <end position="78"/>
    </location>
</feature>
<dbReference type="Proteomes" id="UP000593571">
    <property type="component" value="Unassembled WGS sequence"/>
</dbReference>
<sequence>MHPFIGGTDRRMKDARDRTAVGMVAMETQGAHAGEEAEPQRPVVGNRWCGLCREQRRNPSKQWKRNHQGTQRPHLRHLPNGTEIRTSERCPCLRVPGGTGLSSQGWSRPASRCSRSSSVLTWPFPCLRLLRDGLPRADGICLPAGLPSRRCQRPFWKDGRILEADA</sequence>
<evidence type="ECO:0000313" key="2">
    <source>
        <dbReference type="EMBL" id="KAF6495676.1"/>
    </source>
</evidence>
<reference evidence="2 3" key="1">
    <citation type="journal article" date="2020" name="Nature">
        <title>Six reference-quality genomes reveal evolution of bat adaptations.</title>
        <authorList>
            <person name="Jebb D."/>
            <person name="Huang Z."/>
            <person name="Pippel M."/>
            <person name="Hughes G.M."/>
            <person name="Lavrichenko K."/>
            <person name="Devanna P."/>
            <person name="Winkler S."/>
            <person name="Jermiin L.S."/>
            <person name="Skirmuntt E.C."/>
            <person name="Katzourakis A."/>
            <person name="Burkitt-Gray L."/>
            <person name="Ray D.A."/>
            <person name="Sullivan K.A.M."/>
            <person name="Roscito J.G."/>
            <person name="Kirilenko B.M."/>
            <person name="Davalos L.M."/>
            <person name="Corthals A.P."/>
            <person name="Power M.L."/>
            <person name="Jones G."/>
            <person name="Ransome R.D."/>
            <person name="Dechmann D.K.N."/>
            <person name="Locatelli A.G."/>
            <person name="Puechmaille S.J."/>
            <person name="Fedrigo O."/>
            <person name="Jarvis E.D."/>
            <person name="Hiller M."/>
            <person name="Vernes S.C."/>
            <person name="Myers E.W."/>
            <person name="Teeling E.C."/>
        </authorList>
    </citation>
    <scope>NUCLEOTIDE SEQUENCE [LARGE SCALE GENOMIC DNA]</scope>
    <source>
        <strain evidence="2">MRouAeg1</strain>
        <tissue evidence="2">Muscle</tissue>
    </source>
</reference>
<protein>
    <submittedName>
        <fullName evidence="2">Uncharacterized protein</fullName>
    </submittedName>
</protein>
<dbReference type="AlphaFoldDB" id="A0A7J8JFL7"/>
<comment type="caution">
    <text evidence="2">The sequence shown here is derived from an EMBL/GenBank/DDBJ whole genome shotgun (WGS) entry which is preliminary data.</text>
</comment>